<protein>
    <submittedName>
        <fullName evidence="4">GvpL/GvpF family gas vesicle protein</fullName>
    </submittedName>
</protein>
<gene>
    <name evidence="4" type="ORF">K7862_28180</name>
</gene>
<evidence type="ECO:0000256" key="2">
    <source>
        <dbReference type="ARBA" id="ARBA00035108"/>
    </source>
</evidence>
<comment type="subcellular location">
    <subcellularLocation>
        <location evidence="2">Gas vesicle</location>
    </subcellularLocation>
</comment>
<proteinExistence type="inferred from homology"/>
<dbReference type="EMBL" id="JAINZZ010000049">
    <property type="protein sequence ID" value="MBY8881489.1"/>
    <property type="molecule type" value="Genomic_DNA"/>
</dbReference>
<dbReference type="Proteomes" id="UP000778578">
    <property type="component" value="Unassembled WGS sequence"/>
</dbReference>
<evidence type="ECO:0000256" key="1">
    <source>
        <dbReference type="ARBA" id="ARBA00022987"/>
    </source>
</evidence>
<keyword evidence="1" id="KW-0304">Gas vesicle</keyword>
<organism evidence="4 5">
    <name type="scientific">Actinacidiphila acidipaludis</name>
    <dbReference type="NCBI Taxonomy" id="2873382"/>
    <lineage>
        <taxon>Bacteria</taxon>
        <taxon>Bacillati</taxon>
        <taxon>Actinomycetota</taxon>
        <taxon>Actinomycetes</taxon>
        <taxon>Kitasatosporales</taxon>
        <taxon>Streptomycetaceae</taxon>
        <taxon>Actinacidiphila</taxon>
    </lineage>
</organism>
<dbReference type="PANTHER" id="PTHR36852:SF1">
    <property type="entry name" value="PROTEIN GVPL 2"/>
    <property type="match status" value="1"/>
</dbReference>
<evidence type="ECO:0000256" key="3">
    <source>
        <dbReference type="ARBA" id="ARBA00035643"/>
    </source>
</evidence>
<comment type="caution">
    <text evidence="4">The sequence shown here is derived from an EMBL/GenBank/DDBJ whole genome shotgun (WGS) entry which is preliminary data.</text>
</comment>
<keyword evidence="5" id="KW-1185">Reference proteome</keyword>
<comment type="similarity">
    <text evidence="3">Belongs to the gas vesicle GvpF/GvpL family.</text>
</comment>
<accession>A0ABS7QI80</accession>
<evidence type="ECO:0000313" key="5">
    <source>
        <dbReference type="Proteomes" id="UP000778578"/>
    </source>
</evidence>
<dbReference type="RefSeq" id="WP_222967429.1">
    <property type="nucleotide sequence ID" value="NZ_JAINZZ010000049.1"/>
</dbReference>
<name>A0ABS7QI80_9ACTN</name>
<evidence type="ECO:0000313" key="4">
    <source>
        <dbReference type="EMBL" id="MBY8881489.1"/>
    </source>
</evidence>
<dbReference type="InterPro" id="IPR009430">
    <property type="entry name" value="GvpL/GvpF"/>
</dbReference>
<reference evidence="4 5" key="1">
    <citation type="submission" date="2021-08" db="EMBL/GenBank/DDBJ databases">
        <title>WGS of actinomycetes from Thailand.</title>
        <authorList>
            <person name="Thawai C."/>
        </authorList>
    </citation>
    <scope>NUCLEOTIDE SEQUENCE [LARGE SCALE GENOMIC DNA]</scope>
    <source>
        <strain evidence="4 5">PLK6-54</strain>
    </source>
</reference>
<dbReference type="Pfam" id="PF06386">
    <property type="entry name" value="GvpL_GvpF"/>
    <property type="match status" value="1"/>
</dbReference>
<dbReference type="PANTHER" id="PTHR36852">
    <property type="entry name" value="PROTEIN GVPL 2"/>
    <property type="match status" value="1"/>
</dbReference>
<sequence>MTTYVYAIARADDLDLPEDLTGVGDPARPVRVVKHDDLAAVVAEAPAGIRPKRRDLMAHQRVVDAAASNGPVLPMRFGSLADDDGAVGKVLDERAEHWRERLSALEGKAEYNLKAVHRTDAVIHQVLAEEPEIRAVSDAQRTAGGGTHEDKLRLGEMVAAAVNAREKRDAELVREKLAGHAEAVQSGPGSQAWIADLSFLLTAESAGQFLTAVDELARDHPHLELTVNGPLPPYSFVEPATASAAPAV</sequence>